<dbReference type="RefSeq" id="WP_089698622.1">
    <property type="nucleotide sequence ID" value="NZ_FNHL01000004.1"/>
</dbReference>
<dbReference type="Proteomes" id="UP000199451">
    <property type="component" value="Unassembled WGS sequence"/>
</dbReference>
<reference evidence="2" key="1">
    <citation type="submission" date="2016-10" db="EMBL/GenBank/DDBJ databases">
        <authorList>
            <person name="Varghese N."/>
            <person name="Submissions S."/>
        </authorList>
    </citation>
    <scope>NUCLEOTIDE SEQUENCE [LARGE SCALE GENOMIC DNA]</scope>
    <source>
        <strain evidence="2">CGMCC 1.10119</strain>
    </source>
</reference>
<gene>
    <name evidence="1" type="ORF">SAMN04487949_2927</name>
</gene>
<dbReference type="AlphaFoldDB" id="A0A1G9XBZ4"/>
<dbReference type="STRING" id="660521.SAMN04487949_2927"/>
<protein>
    <submittedName>
        <fullName evidence="1">Uncharacterized protein</fullName>
    </submittedName>
</protein>
<organism evidence="1 2">
    <name type="scientific">Halogranum gelatinilyticum</name>
    <dbReference type="NCBI Taxonomy" id="660521"/>
    <lineage>
        <taxon>Archaea</taxon>
        <taxon>Methanobacteriati</taxon>
        <taxon>Methanobacteriota</taxon>
        <taxon>Stenosarchaea group</taxon>
        <taxon>Halobacteria</taxon>
        <taxon>Halobacteriales</taxon>
        <taxon>Haloferacaceae</taxon>
    </lineage>
</organism>
<evidence type="ECO:0000313" key="2">
    <source>
        <dbReference type="Proteomes" id="UP000199451"/>
    </source>
</evidence>
<name>A0A1G9XBZ4_9EURY</name>
<keyword evidence="2" id="KW-1185">Reference proteome</keyword>
<sequence>MNRPRTVVLSTLFVFLCVSVVSGPLVGGVDLTPQRTDARFPGVDAETGTLSVSDTAVPAEGYRLERGVAGSGVYTLSVPAATVEVESITGTVTVIYQLEIREIGYASQSLYTLDANSPETVTLAVSQQSIEADKIEQEEYAATATVSVRSNGTTRVLETANVTVDVEE</sequence>
<proteinExistence type="predicted"/>
<dbReference type="EMBL" id="FNHL01000004">
    <property type="protein sequence ID" value="SDM94280.1"/>
    <property type="molecule type" value="Genomic_DNA"/>
</dbReference>
<evidence type="ECO:0000313" key="1">
    <source>
        <dbReference type="EMBL" id="SDM94280.1"/>
    </source>
</evidence>
<accession>A0A1G9XBZ4</accession>